<name>A0A0C9RSJ8_9HYME</name>
<feature type="compositionally biased region" description="Low complexity" evidence="2">
    <location>
        <begin position="231"/>
        <end position="247"/>
    </location>
</feature>
<dbReference type="AlphaFoldDB" id="A0A0C9RSJ8"/>
<reference evidence="3" key="1">
    <citation type="submission" date="2015-01" db="EMBL/GenBank/DDBJ databases">
        <title>Transcriptome Assembly of Fopius arisanus.</title>
        <authorList>
            <person name="Geib S."/>
        </authorList>
    </citation>
    <scope>NUCLEOTIDE SEQUENCE</scope>
</reference>
<feature type="region of interest" description="Disordered" evidence="2">
    <location>
        <begin position="108"/>
        <end position="147"/>
    </location>
</feature>
<feature type="compositionally biased region" description="Basic and acidic residues" evidence="2">
    <location>
        <begin position="248"/>
        <end position="262"/>
    </location>
</feature>
<keyword evidence="1" id="KW-0175">Coiled coil</keyword>
<gene>
    <name evidence="3" type="primary">At3g20280_0</name>
    <name evidence="3" type="ORF">g.19632</name>
</gene>
<feature type="compositionally biased region" description="Basic and acidic residues" evidence="2">
    <location>
        <begin position="388"/>
        <end position="402"/>
    </location>
</feature>
<feature type="region of interest" description="Disordered" evidence="2">
    <location>
        <begin position="361"/>
        <end position="402"/>
    </location>
</feature>
<feature type="compositionally biased region" description="Polar residues" evidence="2">
    <location>
        <begin position="132"/>
        <end position="147"/>
    </location>
</feature>
<feature type="region of interest" description="Disordered" evidence="2">
    <location>
        <begin position="268"/>
        <end position="287"/>
    </location>
</feature>
<proteinExistence type="predicted"/>
<feature type="coiled-coil region" evidence="1">
    <location>
        <begin position="292"/>
        <end position="329"/>
    </location>
</feature>
<dbReference type="EMBL" id="GBYB01011620">
    <property type="protein sequence ID" value="JAG81387.1"/>
    <property type="molecule type" value="Transcribed_RNA"/>
</dbReference>
<feature type="compositionally biased region" description="Basic residues" evidence="2">
    <location>
        <begin position="371"/>
        <end position="387"/>
    </location>
</feature>
<feature type="region of interest" description="Disordered" evidence="2">
    <location>
        <begin position="161"/>
        <end position="185"/>
    </location>
</feature>
<accession>A0A0C9RSJ8</accession>
<evidence type="ECO:0000256" key="2">
    <source>
        <dbReference type="SAM" id="MobiDB-lite"/>
    </source>
</evidence>
<organism evidence="3">
    <name type="scientific">Fopius arisanus</name>
    <dbReference type="NCBI Taxonomy" id="64838"/>
    <lineage>
        <taxon>Eukaryota</taxon>
        <taxon>Metazoa</taxon>
        <taxon>Ecdysozoa</taxon>
        <taxon>Arthropoda</taxon>
        <taxon>Hexapoda</taxon>
        <taxon>Insecta</taxon>
        <taxon>Pterygota</taxon>
        <taxon>Neoptera</taxon>
        <taxon>Endopterygota</taxon>
        <taxon>Hymenoptera</taxon>
        <taxon>Apocrita</taxon>
        <taxon>Ichneumonoidea</taxon>
        <taxon>Braconidae</taxon>
        <taxon>Opiinae</taxon>
        <taxon>Fopius</taxon>
    </lineage>
</organism>
<evidence type="ECO:0000313" key="3">
    <source>
        <dbReference type="EMBL" id="JAG81387.1"/>
    </source>
</evidence>
<protein>
    <submittedName>
        <fullName evidence="3">At3g20280_0 protein</fullName>
    </submittedName>
</protein>
<feature type="region of interest" description="Disordered" evidence="2">
    <location>
        <begin position="202"/>
        <end position="262"/>
    </location>
</feature>
<evidence type="ECO:0000256" key="1">
    <source>
        <dbReference type="SAM" id="Coils"/>
    </source>
</evidence>
<sequence>MKNHNGVFTQALSIPSTVCTISVEHLRIVYQLNLAGLIISSVMASAGKMQPMRISEFLGKPKSAIKDSVSERKKLEPVRIKQLMESVSKSCSRSTDRSTRPTFLIPNRGVRRKLYERSPSPRGPKTSICLPRSSTRPTTRASHLPLKNQNLARLSLFPSKSRISILPPDPPKSSGKSRKSFLLPPNSIVKQHMDKIHEKTILESSLSPDEENSSDNCPQEEIQRPTVIIRSQSSKKSQKPSVSSDDSNFSREKSSQNLEKSIENKENIPPAAASSPHPLTESKSLSVDPQLLQESAKRLERLEVVVERLEVVVERLEVIVEEKKNTEERILKGVEQILDFLKAKTERNEKSITLGDVDGVLDKENVSSGGKNRRRSRASPFQRRRSARLAEKQNNEHEDSFSRLEETLNVKSTGKTKIRTPVTKTPVQGQFLMRRCKSERVLREYLAIKASMNYLETPEAGKLKDMGANTPSGKNSLRRSISRKVFDELQDLYDDDIE</sequence>